<dbReference type="SUPFAM" id="SSF47240">
    <property type="entry name" value="Ferritin-like"/>
    <property type="match status" value="1"/>
</dbReference>
<dbReference type="Proteomes" id="UP000609879">
    <property type="component" value="Unassembled WGS sequence"/>
</dbReference>
<dbReference type="Gene3D" id="1.20.1260.10">
    <property type="match status" value="1"/>
</dbReference>
<sequence>MNEQLGAALAAEEAAIYAYGVIGVHLNSSGDIAEARAAEQAHRRKRDYLVGRLSQLKASAAPSPAGYELPFPVTDRATALKLAIQVEDGVAQAWRPVLPATEGADRGTALAHLTEAAVRATRWRRLAEVSPATMAWPGRPE</sequence>
<gene>
    <name evidence="2" type="ORF">Ade02nite_06780</name>
</gene>
<accession>A0ABQ3XWJ6</accession>
<evidence type="ECO:0000313" key="3">
    <source>
        <dbReference type="Proteomes" id="UP000609879"/>
    </source>
</evidence>
<comment type="caution">
    <text evidence="2">The sequence shown here is derived from an EMBL/GenBank/DDBJ whole genome shotgun (WGS) entry which is preliminary data.</text>
</comment>
<organism evidence="2 3">
    <name type="scientific">Paractinoplanes deccanensis</name>
    <dbReference type="NCBI Taxonomy" id="113561"/>
    <lineage>
        <taxon>Bacteria</taxon>
        <taxon>Bacillati</taxon>
        <taxon>Actinomycetota</taxon>
        <taxon>Actinomycetes</taxon>
        <taxon>Micromonosporales</taxon>
        <taxon>Micromonosporaceae</taxon>
        <taxon>Paractinoplanes</taxon>
    </lineage>
</organism>
<dbReference type="InterPro" id="IPR009078">
    <property type="entry name" value="Ferritin-like_SF"/>
</dbReference>
<keyword evidence="3" id="KW-1185">Reference proteome</keyword>
<evidence type="ECO:0000259" key="1">
    <source>
        <dbReference type="Pfam" id="PF14530"/>
    </source>
</evidence>
<dbReference type="InterPro" id="IPR012347">
    <property type="entry name" value="Ferritin-like"/>
</dbReference>
<proteinExistence type="predicted"/>
<dbReference type="InterPro" id="IPR029447">
    <property type="entry name" value="DUF4439"/>
</dbReference>
<dbReference type="Pfam" id="PF14530">
    <property type="entry name" value="DUF4439"/>
    <property type="match status" value="1"/>
</dbReference>
<name>A0ABQ3XWJ6_9ACTN</name>
<feature type="domain" description="DUF4439" evidence="1">
    <location>
        <begin position="5"/>
        <end position="141"/>
    </location>
</feature>
<dbReference type="EMBL" id="BOMI01000010">
    <property type="protein sequence ID" value="GID72037.1"/>
    <property type="molecule type" value="Genomic_DNA"/>
</dbReference>
<dbReference type="RefSeq" id="WP_203760013.1">
    <property type="nucleotide sequence ID" value="NZ_BAAABO010000004.1"/>
</dbReference>
<protein>
    <recommendedName>
        <fullName evidence="1">DUF4439 domain-containing protein</fullName>
    </recommendedName>
</protein>
<evidence type="ECO:0000313" key="2">
    <source>
        <dbReference type="EMBL" id="GID72037.1"/>
    </source>
</evidence>
<reference evidence="2 3" key="1">
    <citation type="submission" date="2021-01" db="EMBL/GenBank/DDBJ databases">
        <title>Whole genome shotgun sequence of Actinoplanes deccanensis NBRC 13994.</title>
        <authorList>
            <person name="Komaki H."/>
            <person name="Tamura T."/>
        </authorList>
    </citation>
    <scope>NUCLEOTIDE SEQUENCE [LARGE SCALE GENOMIC DNA]</scope>
    <source>
        <strain evidence="2 3">NBRC 13994</strain>
    </source>
</reference>